<dbReference type="AlphaFoldDB" id="A0A3M7Q9M9"/>
<evidence type="ECO:0000313" key="1">
    <source>
        <dbReference type="EMBL" id="RNA07681.1"/>
    </source>
</evidence>
<accession>A0A3M7Q9M9</accession>
<keyword evidence="2" id="KW-1185">Reference proteome</keyword>
<proteinExistence type="predicted"/>
<evidence type="ECO:0000313" key="2">
    <source>
        <dbReference type="Proteomes" id="UP000276133"/>
    </source>
</evidence>
<organism evidence="1 2">
    <name type="scientific">Brachionus plicatilis</name>
    <name type="common">Marine rotifer</name>
    <name type="synonym">Brachionus muelleri</name>
    <dbReference type="NCBI Taxonomy" id="10195"/>
    <lineage>
        <taxon>Eukaryota</taxon>
        <taxon>Metazoa</taxon>
        <taxon>Spiralia</taxon>
        <taxon>Gnathifera</taxon>
        <taxon>Rotifera</taxon>
        <taxon>Eurotatoria</taxon>
        <taxon>Monogononta</taxon>
        <taxon>Pseudotrocha</taxon>
        <taxon>Ploima</taxon>
        <taxon>Brachionidae</taxon>
        <taxon>Brachionus</taxon>
    </lineage>
</organism>
<dbReference type="Proteomes" id="UP000276133">
    <property type="component" value="Unassembled WGS sequence"/>
</dbReference>
<sequence>MKLQIKISRFSKKKKDNFSFFKNSSSDLIIGKKESLCYTQISQHTFFISYFSQKLQVHNLVDLRLSEHLR</sequence>
<name>A0A3M7Q9M9_BRAPC</name>
<protein>
    <submittedName>
        <fullName evidence="1">Uncharacterized protein</fullName>
    </submittedName>
</protein>
<reference evidence="1 2" key="1">
    <citation type="journal article" date="2018" name="Sci. Rep.">
        <title>Genomic signatures of local adaptation to the degree of environmental predictability in rotifers.</title>
        <authorList>
            <person name="Franch-Gras L."/>
            <person name="Hahn C."/>
            <person name="Garcia-Roger E.M."/>
            <person name="Carmona M.J."/>
            <person name="Serra M."/>
            <person name="Gomez A."/>
        </authorList>
    </citation>
    <scope>NUCLEOTIDE SEQUENCE [LARGE SCALE GENOMIC DNA]</scope>
    <source>
        <strain evidence="1">HYR1</strain>
    </source>
</reference>
<dbReference type="EMBL" id="REGN01006966">
    <property type="protein sequence ID" value="RNA07681.1"/>
    <property type="molecule type" value="Genomic_DNA"/>
</dbReference>
<comment type="caution">
    <text evidence="1">The sequence shown here is derived from an EMBL/GenBank/DDBJ whole genome shotgun (WGS) entry which is preliminary data.</text>
</comment>
<gene>
    <name evidence="1" type="ORF">BpHYR1_030647</name>
</gene>